<feature type="region of interest" description="Disordered" evidence="2">
    <location>
        <begin position="41"/>
        <end position="61"/>
    </location>
</feature>
<dbReference type="PROSITE" id="PS50158">
    <property type="entry name" value="ZF_CCHC"/>
    <property type="match status" value="1"/>
</dbReference>
<dbReference type="Proteomes" id="UP001165190">
    <property type="component" value="Unassembled WGS sequence"/>
</dbReference>
<sequence>MSSAGLNLPSSGVSGRPPDPAVHVPIQASLECAGAPLGEELERGAKKGRGAVDEVRDEGTPMGDVCMQEAVAGTWMGSEPPVGDQLPVLENAKPSFRDMVAGKDVGREVMEELDVDLLKEDVTVDLEGVLPKINFSERVHESIDAKLSCSVIVRLLGKAIGYRALLNRVRALWVPVGKMELVDLDNEYFLARFELESDYARVLSGGPWVIYGCYLTVQPWSRSFTTVEDYRKQIVVWARLPGLPYRYYTKSMFWAIANVIGKVVRIDYNTLEGKRGRFARFAMVVDLGKPLPSGVMIDGFRQDIEYEGLPMICFACGKYGHQQEMCGKDHTLEGADSVTRPENVGEVQPEKDLYGPWIQVMNRRHRPVKTGKQLDVRERGQQARKESSGSRFGVLGTDGGEKLENVAARGSVGVLARPNQDKGKQAMVIDVEVLTQEVLFMDGAGPSDRRVESVKA</sequence>
<dbReference type="EMBL" id="BSYR01000011">
    <property type="protein sequence ID" value="GMI74430.1"/>
    <property type="molecule type" value="Genomic_DNA"/>
</dbReference>
<keyword evidence="1" id="KW-0863">Zinc-finger</keyword>
<proteinExistence type="predicted"/>
<evidence type="ECO:0000256" key="1">
    <source>
        <dbReference type="PROSITE-ProRule" id="PRU00047"/>
    </source>
</evidence>
<reference evidence="4" key="1">
    <citation type="submission" date="2023-05" db="EMBL/GenBank/DDBJ databases">
        <title>Genome and transcriptome analyses reveal genes involved in the formation of fine ridges on petal epidermal cells in Hibiscus trionum.</title>
        <authorList>
            <person name="Koshimizu S."/>
            <person name="Masuda S."/>
            <person name="Ishii T."/>
            <person name="Shirasu K."/>
            <person name="Hoshino A."/>
            <person name="Arita M."/>
        </authorList>
    </citation>
    <scope>NUCLEOTIDE SEQUENCE</scope>
    <source>
        <strain evidence="4">Hamamatsu line</strain>
    </source>
</reference>
<feature type="domain" description="CCHC-type" evidence="3">
    <location>
        <begin position="313"/>
        <end position="326"/>
    </location>
</feature>
<evidence type="ECO:0000313" key="4">
    <source>
        <dbReference type="EMBL" id="GMI74430.1"/>
    </source>
</evidence>
<dbReference type="Pfam" id="PF14111">
    <property type="entry name" value="DUF4283"/>
    <property type="match status" value="1"/>
</dbReference>
<organism evidence="4 5">
    <name type="scientific">Hibiscus trionum</name>
    <name type="common">Flower of an hour</name>
    <dbReference type="NCBI Taxonomy" id="183268"/>
    <lineage>
        <taxon>Eukaryota</taxon>
        <taxon>Viridiplantae</taxon>
        <taxon>Streptophyta</taxon>
        <taxon>Embryophyta</taxon>
        <taxon>Tracheophyta</taxon>
        <taxon>Spermatophyta</taxon>
        <taxon>Magnoliopsida</taxon>
        <taxon>eudicotyledons</taxon>
        <taxon>Gunneridae</taxon>
        <taxon>Pentapetalae</taxon>
        <taxon>rosids</taxon>
        <taxon>malvids</taxon>
        <taxon>Malvales</taxon>
        <taxon>Malvaceae</taxon>
        <taxon>Malvoideae</taxon>
        <taxon>Hibiscus</taxon>
    </lineage>
</organism>
<feature type="region of interest" description="Disordered" evidence="2">
    <location>
        <begin position="1"/>
        <end position="22"/>
    </location>
</feature>
<gene>
    <name evidence="4" type="ORF">HRI_001112300</name>
</gene>
<dbReference type="PANTHER" id="PTHR31286">
    <property type="entry name" value="GLYCINE-RICH CELL WALL STRUCTURAL PROTEIN 1.8-LIKE"/>
    <property type="match status" value="1"/>
</dbReference>
<keyword evidence="5" id="KW-1185">Reference proteome</keyword>
<dbReference type="GO" id="GO:0003676">
    <property type="term" value="F:nucleic acid binding"/>
    <property type="evidence" value="ECO:0007669"/>
    <property type="project" value="InterPro"/>
</dbReference>
<dbReference type="AlphaFoldDB" id="A0A9W7HBC6"/>
<dbReference type="OrthoDB" id="994333at2759"/>
<keyword evidence="1" id="KW-0479">Metal-binding</keyword>
<evidence type="ECO:0000313" key="5">
    <source>
        <dbReference type="Proteomes" id="UP001165190"/>
    </source>
</evidence>
<evidence type="ECO:0000256" key="2">
    <source>
        <dbReference type="SAM" id="MobiDB-lite"/>
    </source>
</evidence>
<feature type="compositionally biased region" description="Basic and acidic residues" evidence="2">
    <location>
        <begin position="41"/>
        <end position="59"/>
    </location>
</feature>
<protein>
    <recommendedName>
        <fullName evidence="3">CCHC-type domain-containing protein</fullName>
    </recommendedName>
</protein>
<dbReference type="InterPro" id="IPR025558">
    <property type="entry name" value="DUF4283"/>
</dbReference>
<dbReference type="PANTHER" id="PTHR31286:SF99">
    <property type="entry name" value="DUF4283 DOMAIN-CONTAINING PROTEIN"/>
    <property type="match status" value="1"/>
</dbReference>
<feature type="compositionally biased region" description="Basic and acidic residues" evidence="2">
    <location>
        <begin position="378"/>
        <end position="388"/>
    </location>
</feature>
<evidence type="ECO:0000259" key="3">
    <source>
        <dbReference type="PROSITE" id="PS50158"/>
    </source>
</evidence>
<dbReference type="InterPro" id="IPR001878">
    <property type="entry name" value="Znf_CCHC"/>
</dbReference>
<comment type="caution">
    <text evidence="4">The sequence shown here is derived from an EMBL/GenBank/DDBJ whole genome shotgun (WGS) entry which is preliminary data.</text>
</comment>
<feature type="compositionally biased region" description="Polar residues" evidence="2">
    <location>
        <begin position="1"/>
        <end position="13"/>
    </location>
</feature>
<dbReference type="GO" id="GO:0008270">
    <property type="term" value="F:zinc ion binding"/>
    <property type="evidence" value="ECO:0007669"/>
    <property type="project" value="UniProtKB-KW"/>
</dbReference>
<name>A0A9W7HBC6_HIBTR</name>
<accession>A0A9W7HBC6</accession>
<feature type="region of interest" description="Disordered" evidence="2">
    <location>
        <begin position="378"/>
        <end position="397"/>
    </location>
</feature>
<keyword evidence="1" id="KW-0862">Zinc</keyword>
<dbReference type="InterPro" id="IPR040256">
    <property type="entry name" value="At4g02000-like"/>
</dbReference>